<dbReference type="Proteomes" id="UP001575181">
    <property type="component" value="Unassembled WGS sequence"/>
</dbReference>
<dbReference type="RefSeq" id="WP_373654834.1">
    <property type="nucleotide sequence ID" value="NZ_JBGUAW010000002.1"/>
</dbReference>
<gene>
    <name evidence="2" type="ORF">ACERLL_04415</name>
</gene>
<name>A0ABV4TU01_9GAMM</name>
<keyword evidence="3" id="KW-1185">Reference proteome</keyword>
<dbReference type="EMBL" id="JBGUAW010000002">
    <property type="protein sequence ID" value="MFA9460061.1"/>
    <property type="molecule type" value="Genomic_DNA"/>
</dbReference>
<evidence type="ECO:0000256" key="1">
    <source>
        <dbReference type="SAM" id="Phobius"/>
    </source>
</evidence>
<protein>
    <submittedName>
        <fullName evidence="2">Uncharacterized protein</fullName>
    </submittedName>
</protein>
<keyword evidence="1" id="KW-1133">Transmembrane helix</keyword>
<accession>A0ABV4TU01</accession>
<proteinExistence type="predicted"/>
<sequence>MKTAMAFLANVAFTVPAVGGLVALGVGERHSEPLWAIGTAVALIAIFVANLLIFFKVAGNEPWKWHPTEND</sequence>
<evidence type="ECO:0000313" key="3">
    <source>
        <dbReference type="Proteomes" id="UP001575181"/>
    </source>
</evidence>
<organism evidence="2 3">
    <name type="scientific">Thiohalorhabdus methylotrophus</name>
    <dbReference type="NCBI Taxonomy" id="3242694"/>
    <lineage>
        <taxon>Bacteria</taxon>
        <taxon>Pseudomonadati</taxon>
        <taxon>Pseudomonadota</taxon>
        <taxon>Gammaproteobacteria</taxon>
        <taxon>Thiohalorhabdales</taxon>
        <taxon>Thiohalorhabdaceae</taxon>
        <taxon>Thiohalorhabdus</taxon>
    </lineage>
</organism>
<comment type="caution">
    <text evidence="2">The sequence shown here is derived from an EMBL/GenBank/DDBJ whole genome shotgun (WGS) entry which is preliminary data.</text>
</comment>
<keyword evidence="1" id="KW-0472">Membrane</keyword>
<feature type="transmembrane region" description="Helical" evidence="1">
    <location>
        <begin position="7"/>
        <end position="27"/>
    </location>
</feature>
<reference evidence="2 3" key="1">
    <citation type="submission" date="2024-08" db="EMBL/GenBank/DDBJ databases">
        <title>Whole-genome sequencing of halo(alkali)philic microorganisms from hypersaline lakes.</title>
        <authorList>
            <person name="Sorokin D.Y."/>
            <person name="Merkel A.Y."/>
            <person name="Messina E."/>
            <person name="Yakimov M."/>
        </authorList>
    </citation>
    <scope>NUCLEOTIDE SEQUENCE [LARGE SCALE GENOMIC DNA]</scope>
    <source>
        <strain evidence="2 3">Cl-TMA</strain>
    </source>
</reference>
<feature type="transmembrane region" description="Helical" evidence="1">
    <location>
        <begin position="33"/>
        <end position="55"/>
    </location>
</feature>
<evidence type="ECO:0000313" key="2">
    <source>
        <dbReference type="EMBL" id="MFA9460061.1"/>
    </source>
</evidence>
<keyword evidence="1" id="KW-0812">Transmembrane</keyword>